<dbReference type="Proteomes" id="UP000435041">
    <property type="component" value="Unassembled WGS sequence"/>
</dbReference>
<dbReference type="AlphaFoldDB" id="A0A6H9GP57"/>
<organism evidence="1 2">
    <name type="scientific">Microcystis aeruginosa NIES-3804</name>
    <dbReference type="NCBI Taxonomy" id="2517783"/>
    <lineage>
        <taxon>Bacteria</taxon>
        <taxon>Bacillati</taxon>
        <taxon>Cyanobacteriota</taxon>
        <taxon>Cyanophyceae</taxon>
        <taxon>Oscillatoriophycideae</taxon>
        <taxon>Chroococcales</taxon>
        <taxon>Microcystaceae</taxon>
        <taxon>Microcystis</taxon>
    </lineage>
</organism>
<name>A0A6H9GP57_MICAE</name>
<proteinExistence type="predicted"/>
<accession>A0A6H9GP57</accession>
<dbReference type="RefSeq" id="WP_002784667.1">
    <property type="nucleotide sequence ID" value="NZ_BJCI01000068.1"/>
</dbReference>
<protein>
    <submittedName>
        <fullName evidence="1">Uncharacterized protein</fullName>
    </submittedName>
</protein>
<gene>
    <name evidence="1" type="ORF">NIES3804_33830</name>
</gene>
<comment type="caution">
    <text evidence="1">The sequence shown here is derived from an EMBL/GenBank/DDBJ whole genome shotgun (WGS) entry which is preliminary data.</text>
</comment>
<dbReference type="Gene3D" id="1.20.120.580">
    <property type="entry name" value="bsu32300-like"/>
    <property type="match status" value="1"/>
</dbReference>
<evidence type="ECO:0000313" key="1">
    <source>
        <dbReference type="EMBL" id="GCL51799.1"/>
    </source>
</evidence>
<evidence type="ECO:0000313" key="2">
    <source>
        <dbReference type="Proteomes" id="UP000435041"/>
    </source>
</evidence>
<dbReference type="InterPro" id="IPR037038">
    <property type="entry name" value="HepT-like_sf"/>
</dbReference>
<dbReference type="EMBL" id="BJCI01000068">
    <property type="protein sequence ID" value="GCL51799.1"/>
    <property type="molecule type" value="Genomic_DNA"/>
</dbReference>
<reference evidence="1 2" key="1">
    <citation type="submission" date="2019-02" db="EMBL/GenBank/DDBJ databases">
        <title>Draft genome sequence of Arthrospira platensis NIES-3804.</title>
        <authorList>
            <person name="Yamaguchi H."/>
            <person name="Suzuki S."/>
            <person name="Kawachi M."/>
        </authorList>
    </citation>
    <scope>NUCLEOTIDE SEQUENCE [LARGE SCALE GENOMIC DNA]</scope>
    <source>
        <strain evidence="1 2">NIES-3804</strain>
    </source>
</reference>
<sequence length="47" mass="5603">MGNRLVNQYEEIDHEIVFKSIPKAFKQFPLYNQQVITYLDTQEQDNG</sequence>